<feature type="signal peptide" evidence="14">
    <location>
        <begin position="1"/>
        <end position="28"/>
    </location>
</feature>
<reference evidence="16" key="1">
    <citation type="submission" date="2017-02" db="UniProtKB">
        <authorList>
            <consortium name="WormBaseParasite"/>
        </authorList>
    </citation>
    <scope>IDENTIFICATION</scope>
</reference>
<dbReference type="AlphaFoldDB" id="A0A0R3RY86"/>
<dbReference type="GO" id="GO:0005886">
    <property type="term" value="C:plasma membrane"/>
    <property type="evidence" value="ECO:0007669"/>
    <property type="project" value="TreeGrafter"/>
</dbReference>
<dbReference type="Proteomes" id="UP000050640">
    <property type="component" value="Unplaced"/>
</dbReference>
<dbReference type="Gene3D" id="1.10.600.10">
    <property type="entry name" value="Farnesyl Diphosphate Synthase"/>
    <property type="match status" value="1"/>
</dbReference>
<comment type="similarity">
    <text evidence="12">Belongs to the NDUFAF6 family.</text>
</comment>
<evidence type="ECO:0000256" key="5">
    <source>
        <dbReference type="ARBA" id="ARBA00011276"/>
    </source>
</evidence>
<dbReference type="Pfam" id="PF00494">
    <property type="entry name" value="SQS_PSY"/>
    <property type="match status" value="1"/>
</dbReference>
<keyword evidence="11 13" id="KW-0472">Membrane</keyword>
<feature type="transmembrane region" description="Helical" evidence="13">
    <location>
        <begin position="50"/>
        <end position="70"/>
    </location>
</feature>
<accession>A0A0R3RY86</accession>
<evidence type="ECO:0000256" key="9">
    <source>
        <dbReference type="ARBA" id="ARBA00022989"/>
    </source>
</evidence>
<sequence length="503" mass="57426">MNPTSLSIFRGVCLVGLISLLHCAYSAAQHRFYLRLTEQPFTQLPLDIAVQTVVSLIAFIYSATCIAGEFQPIRSDLQNRTKSWDTVGNCPSFYTFDHRAKTLSPSYDSPQHYCDSSLIIVTSCERKTTLFLTTPCKCVGNDLSGKSSMIKEGPSQRTPQLKPFSKKLIFAMLYLMLLYWCITVAIQLQFVRKKRNINTQLVKVFTLCFQVINEALHQCLKITRERDYTNYVAGLVMPSEIQPALFTLLAFNVELAIIRDQVVRNSGVSGTYRLQFWKDTLDVLYGQAKGPLPRQPVAIALSLFGHCFDEHLLRNLITARQRTLGDRPFESLDDVKKYGIETAGSIIQLIMHLLSGSHKGNEVLLTEEVVQAVELMSHAISIITLIRSIMPLLAKGIFLLPNDLMEKYQLSADDVFRNKKQNALRDLVKELTNVAEEELLRSREYCESIEPSLRLALMASGATLDHLIKTLHKSNYDLLNTRLQHGYDLLAWRFWWRKFLRRY</sequence>
<feature type="chain" id="PRO_5006447871" evidence="14">
    <location>
        <begin position="29"/>
        <end position="503"/>
    </location>
</feature>
<evidence type="ECO:0000256" key="14">
    <source>
        <dbReference type="SAM" id="SignalP"/>
    </source>
</evidence>
<keyword evidence="9 13" id="KW-1133">Transmembrane helix</keyword>
<comment type="subcellular location">
    <subcellularLocation>
        <location evidence="3">Early endosome membrane</location>
        <topology evidence="3">Multi-pass membrane protein</topology>
    </subcellularLocation>
    <subcellularLocation>
        <location evidence="2">Endoplasmic reticulum membrane</location>
        <topology evidence="2">Multi-pass membrane protein</topology>
    </subcellularLocation>
    <subcellularLocation>
        <location evidence="1">Mitochondrion inner membrane</location>
    </subcellularLocation>
</comment>
<dbReference type="GO" id="GO:0005743">
    <property type="term" value="C:mitochondrial inner membrane"/>
    <property type="evidence" value="ECO:0007669"/>
    <property type="project" value="UniProtKB-SubCell"/>
</dbReference>
<keyword evidence="15" id="KW-1185">Reference proteome</keyword>
<evidence type="ECO:0000313" key="16">
    <source>
        <dbReference type="WBParaSite" id="EEL_0000723401-mRNA-1"/>
    </source>
</evidence>
<evidence type="ECO:0000256" key="2">
    <source>
        <dbReference type="ARBA" id="ARBA00004477"/>
    </source>
</evidence>
<evidence type="ECO:0000256" key="8">
    <source>
        <dbReference type="ARBA" id="ARBA00022824"/>
    </source>
</evidence>
<dbReference type="GO" id="GO:0072546">
    <property type="term" value="C:EMC complex"/>
    <property type="evidence" value="ECO:0007669"/>
    <property type="project" value="TreeGrafter"/>
</dbReference>
<dbReference type="GO" id="GO:0005794">
    <property type="term" value="C:Golgi apparatus"/>
    <property type="evidence" value="ECO:0007669"/>
    <property type="project" value="TreeGrafter"/>
</dbReference>
<evidence type="ECO:0000256" key="11">
    <source>
        <dbReference type="ARBA" id="ARBA00023136"/>
    </source>
</evidence>
<dbReference type="InterPro" id="IPR008949">
    <property type="entry name" value="Isoprenoid_synthase_dom_sf"/>
</dbReference>
<keyword evidence="14" id="KW-0732">Signal</keyword>
<keyword evidence="6 13" id="KW-0812">Transmembrane</keyword>
<evidence type="ECO:0000256" key="12">
    <source>
        <dbReference type="ARBA" id="ARBA00038273"/>
    </source>
</evidence>
<evidence type="ECO:0000313" key="15">
    <source>
        <dbReference type="Proteomes" id="UP000050640"/>
    </source>
</evidence>
<evidence type="ECO:0000256" key="4">
    <source>
        <dbReference type="ARBA" id="ARBA00006109"/>
    </source>
</evidence>
<organism evidence="15 16">
    <name type="scientific">Elaeophora elaphi</name>
    <dbReference type="NCBI Taxonomy" id="1147741"/>
    <lineage>
        <taxon>Eukaryota</taxon>
        <taxon>Metazoa</taxon>
        <taxon>Ecdysozoa</taxon>
        <taxon>Nematoda</taxon>
        <taxon>Chromadorea</taxon>
        <taxon>Rhabditida</taxon>
        <taxon>Spirurina</taxon>
        <taxon>Spiruromorpha</taxon>
        <taxon>Filarioidea</taxon>
        <taxon>Onchocercidae</taxon>
        <taxon>Elaeophora</taxon>
    </lineage>
</organism>
<dbReference type="PANTHER" id="PTHR21181:SF7">
    <property type="entry name" value="ER MEMBRANE PROTEIN COMPLEX SUBUNIT 5"/>
    <property type="match status" value="1"/>
</dbReference>
<evidence type="ECO:0000256" key="13">
    <source>
        <dbReference type="SAM" id="Phobius"/>
    </source>
</evidence>
<comment type="similarity">
    <text evidence="4">Belongs to the membrane magnesium transporter (TC 1.A.67) family.</text>
</comment>
<keyword evidence="7" id="KW-0999">Mitochondrion inner membrane</keyword>
<evidence type="ECO:0000256" key="6">
    <source>
        <dbReference type="ARBA" id="ARBA00022692"/>
    </source>
</evidence>
<dbReference type="STRING" id="1147741.A0A0R3RY86"/>
<protein>
    <submittedName>
        <fullName evidence="16">Nucleoporin NDC1</fullName>
    </submittedName>
</protein>
<dbReference type="GO" id="GO:0022890">
    <property type="term" value="F:inorganic cation transmembrane transporter activity"/>
    <property type="evidence" value="ECO:0007669"/>
    <property type="project" value="TreeGrafter"/>
</dbReference>
<dbReference type="Pfam" id="PF10270">
    <property type="entry name" value="MMgT"/>
    <property type="match status" value="1"/>
</dbReference>
<keyword evidence="8" id="KW-0256">Endoplasmic reticulum</keyword>
<dbReference type="InterPro" id="IPR002060">
    <property type="entry name" value="Squ/phyt_synthse"/>
</dbReference>
<dbReference type="WBParaSite" id="EEL_0000723401-mRNA-1">
    <property type="protein sequence ID" value="EEL_0000723401-mRNA-1"/>
    <property type="gene ID" value="EEL_0000723401"/>
</dbReference>
<dbReference type="PANTHER" id="PTHR21181">
    <property type="match status" value="1"/>
</dbReference>
<evidence type="ECO:0000256" key="1">
    <source>
        <dbReference type="ARBA" id="ARBA00004273"/>
    </source>
</evidence>
<dbReference type="SUPFAM" id="SSF48576">
    <property type="entry name" value="Terpenoid synthases"/>
    <property type="match status" value="1"/>
</dbReference>
<dbReference type="InterPro" id="IPR018937">
    <property type="entry name" value="MMgT"/>
</dbReference>
<dbReference type="GO" id="GO:0031901">
    <property type="term" value="C:early endosome membrane"/>
    <property type="evidence" value="ECO:0007669"/>
    <property type="project" value="UniProtKB-SubCell"/>
</dbReference>
<name>A0A0R3RY86_9BILA</name>
<feature type="transmembrane region" description="Helical" evidence="13">
    <location>
        <begin position="168"/>
        <end position="190"/>
    </location>
</feature>
<evidence type="ECO:0000256" key="7">
    <source>
        <dbReference type="ARBA" id="ARBA00022792"/>
    </source>
</evidence>
<comment type="subunit">
    <text evidence="5">Component of the ER membrane protein complex (EMC).</text>
</comment>
<proteinExistence type="inferred from homology"/>
<evidence type="ECO:0000256" key="10">
    <source>
        <dbReference type="ARBA" id="ARBA00023128"/>
    </source>
</evidence>
<evidence type="ECO:0000256" key="3">
    <source>
        <dbReference type="ARBA" id="ARBA00004520"/>
    </source>
</evidence>
<keyword evidence="10" id="KW-0496">Mitochondrion</keyword>